<feature type="domain" description="HAMP" evidence="13">
    <location>
        <begin position="194"/>
        <end position="247"/>
    </location>
</feature>
<dbReference type="InterPro" id="IPR050428">
    <property type="entry name" value="TCS_sensor_his_kinase"/>
</dbReference>
<evidence type="ECO:0000256" key="10">
    <source>
        <dbReference type="ARBA" id="ARBA00023136"/>
    </source>
</evidence>
<evidence type="ECO:0000256" key="6">
    <source>
        <dbReference type="ARBA" id="ARBA00022692"/>
    </source>
</evidence>
<feature type="transmembrane region" description="Helical" evidence="11">
    <location>
        <begin position="174"/>
        <end position="193"/>
    </location>
</feature>
<dbReference type="CDD" id="cd00082">
    <property type="entry name" value="HisKA"/>
    <property type="match status" value="1"/>
</dbReference>
<dbReference type="GO" id="GO:0000155">
    <property type="term" value="F:phosphorelay sensor kinase activity"/>
    <property type="evidence" value="ECO:0007669"/>
    <property type="project" value="InterPro"/>
</dbReference>
<evidence type="ECO:0000256" key="11">
    <source>
        <dbReference type="SAM" id="Phobius"/>
    </source>
</evidence>
<keyword evidence="7 14" id="KW-0418">Kinase</keyword>
<dbReference type="SMART" id="SM00388">
    <property type="entry name" value="HisKA"/>
    <property type="match status" value="1"/>
</dbReference>
<keyword evidence="6 11" id="KW-0812">Transmembrane</keyword>
<dbReference type="SUPFAM" id="SSF55874">
    <property type="entry name" value="ATPase domain of HSP90 chaperone/DNA topoisomerase II/histidine kinase"/>
    <property type="match status" value="1"/>
</dbReference>
<evidence type="ECO:0000256" key="1">
    <source>
        <dbReference type="ARBA" id="ARBA00000085"/>
    </source>
</evidence>
<dbReference type="CDD" id="cd06225">
    <property type="entry name" value="HAMP"/>
    <property type="match status" value="1"/>
</dbReference>
<dbReference type="SMART" id="SM00304">
    <property type="entry name" value="HAMP"/>
    <property type="match status" value="1"/>
</dbReference>
<evidence type="ECO:0000313" key="15">
    <source>
        <dbReference type="Proteomes" id="UP000539642"/>
    </source>
</evidence>
<dbReference type="InterPro" id="IPR005467">
    <property type="entry name" value="His_kinase_dom"/>
</dbReference>
<evidence type="ECO:0000256" key="2">
    <source>
        <dbReference type="ARBA" id="ARBA00004370"/>
    </source>
</evidence>
<dbReference type="SUPFAM" id="SSF47384">
    <property type="entry name" value="Homodimeric domain of signal transducing histidine kinase"/>
    <property type="match status" value="1"/>
</dbReference>
<evidence type="ECO:0000256" key="5">
    <source>
        <dbReference type="ARBA" id="ARBA00022679"/>
    </source>
</evidence>
<dbReference type="InterPro" id="IPR003661">
    <property type="entry name" value="HisK_dim/P_dom"/>
</dbReference>
<dbReference type="EMBL" id="JACHEO010000003">
    <property type="protein sequence ID" value="MBB5347198.1"/>
    <property type="molecule type" value="Genomic_DNA"/>
</dbReference>
<comment type="catalytic activity">
    <reaction evidence="1">
        <text>ATP + protein L-histidine = ADP + protein N-phospho-L-histidine.</text>
        <dbReference type="EC" id="2.7.13.3"/>
    </reaction>
</comment>
<dbReference type="PANTHER" id="PTHR45436">
    <property type="entry name" value="SENSOR HISTIDINE KINASE YKOH"/>
    <property type="match status" value="1"/>
</dbReference>
<reference evidence="14 15" key="1">
    <citation type="submission" date="2020-08" db="EMBL/GenBank/DDBJ databases">
        <title>Genomic Encyclopedia of Type Strains, Phase IV (KMG-IV): sequencing the most valuable type-strain genomes for metagenomic binning, comparative biology and taxonomic classification.</title>
        <authorList>
            <person name="Goeker M."/>
        </authorList>
    </citation>
    <scope>NUCLEOTIDE SEQUENCE [LARGE SCALE GENOMIC DNA]</scope>
    <source>
        <strain evidence="14 15">DSM 28570</strain>
    </source>
</reference>
<comment type="caution">
    <text evidence="14">The sequence shown here is derived from an EMBL/GenBank/DDBJ whole genome shotgun (WGS) entry which is preliminary data.</text>
</comment>
<evidence type="ECO:0000256" key="3">
    <source>
        <dbReference type="ARBA" id="ARBA00012438"/>
    </source>
</evidence>
<dbReference type="InterPro" id="IPR003594">
    <property type="entry name" value="HATPase_dom"/>
</dbReference>
<dbReference type="GO" id="GO:0005886">
    <property type="term" value="C:plasma membrane"/>
    <property type="evidence" value="ECO:0007669"/>
    <property type="project" value="TreeGrafter"/>
</dbReference>
<keyword evidence="5" id="KW-0808">Transferase</keyword>
<evidence type="ECO:0000313" key="14">
    <source>
        <dbReference type="EMBL" id="MBB5347198.1"/>
    </source>
</evidence>
<dbReference type="PRINTS" id="PR00344">
    <property type="entry name" value="BCTRLSENSOR"/>
</dbReference>
<feature type="domain" description="Histidine kinase" evidence="12">
    <location>
        <begin position="255"/>
        <end position="468"/>
    </location>
</feature>
<dbReference type="InterPro" id="IPR004358">
    <property type="entry name" value="Sig_transdc_His_kin-like_C"/>
</dbReference>
<proteinExistence type="predicted"/>
<dbReference type="PANTHER" id="PTHR45436:SF5">
    <property type="entry name" value="SENSOR HISTIDINE KINASE TRCS"/>
    <property type="match status" value="1"/>
</dbReference>
<accession>A0A840UWY3</accession>
<name>A0A840UWY3_9BACT</name>
<evidence type="ECO:0000259" key="12">
    <source>
        <dbReference type="PROSITE" id="PS50109"/>
    </source>
</evidence>
<sequence>MRIRTKFTLWISLVSLSTTIVAAFFVYIELLEEPYKLIDRELYEVAGAALNVVDFSHPAEIGGRLQKLDYHINRYWFKMIDSNGKALFSSPLARLFDIPRRSDKGKFFIRQKISLAQLWIDPGDLDELNEVTDDVVNFRVVTVSRDTPSGTFTVMIAKPLLFFDIELQELRSSVAWGICVAVVLVFLASYFLAGRMLRPISTINHHIRMIREQSLDRRIPLGDSRDELHVLSTSLNMMFDRLQYSFTQQKEFIGNAAHELKSPLTILMLGHEELLAGDPPEKVRQELEKQLNTMRRLSRLVRDLLDISRLEQGETCHRQPVRLDQLIGQVVEDYQEMLQARRISVEIDTAAASLAGDPEQLLRLLINLIDNAIKYNLAADGRIVIRTEKNNGQMVLTIANTGLSIPAADLPRIFDQFYRVEKSRSQAYGGSGLGLTIVKRIVELHGGSIEAASHDGWITFTIVLPEMS</sequence>
<dbReference type="AlphaFoldDB" id="A0A840UWY3"/>
<dbReference type="EC" id="2.7.13.3" evidence="3"/>
<feature type="transmembrane region" description="Helical" evidence="11">
    <location>
        <begin position="7"/>
        <end position="28"/>
    </location>
</feature>
<evidence type="ECO:0000256" key="9">
    <source>
        <dbReference type="ARBA" id="ARBA00023012"/>
    </source>
</evidence>
<dbReference type="Gene3D" id="1.10.287.130">
    <property type="match status" value="1"/>
</dbReference>
<keyword evidence="9" id="KW-0902">Two-component regulatory system</keyword>
<dbReference type="InterPro" id="IPR036097">
    <property type="entry name" value="HisK_dim/P_sf"/>
</dbReference>
<dbReference type="Pfam" id="PF00512">
    <property type="entry name" value="HisKA"/>
    <property type="match status" value="1"/>
</dbReference>
<dbReference type="CDD" id="cd00075">
    <property type="entry name" value="HATPase"/>
    <property type="match status" value="1"/>
</dbReference>
<dbReference type="Gene3D" id="6.10.340.10">
    <property type="match status" value="1"/>
</dbReference>
<evidence type="ECO:0000256" key="7">
    <source>
        <dbReference type="ARBA" id="ARBA00022777"/>
    </source>
</evidence>
<dbReference type="Pfam" id="PF02518">
    <property type="entry name" value="HATPase_c"/>
    <property type="match status" value="1"/>
</dbReference>
<dbReference type="Pfam" id="PF00672">
    <property type="entry name" value="HAMP"/>
    <property type="match status" value="1"/>
</dbReference>
<organism evidence="14 15">
    <name type="scientific">Desulfoprunum benzoelyticum</name>
    <dbReference type="NCBI Taxonomy" id="1506996"/>
    <lineage>
        <taxon>Bacteria</taxon>
        <taxon>Pseudomonadati</taxon>
        <taxon>Thermodesulfobacteriota</taxon>
        <taxon>Desulfobulbia</taxon>
        <taxon>Desulfobulbales</taxon>
        <taxon>Desulfobulbaceae</taxon>
        <taxon>Desulfoprunum</taxon>
    </lineage>
</organism>
<evidence type="ECO:0000259" key="13">
    <source>
        <dbReference type="PROSITE" id="PS50885"/>
    </source>
</evidence>
<dbReference type="SMART" id="SM00387">
    <property type="entry name" value="HATPase_c"/>
    <property type="match status" value="1"/>
</dbReference>
<dbReference type="SUPFAM" id="SSF158472">
    <property type="entry name" value="HAMP domain-like"/>
    <property type="match status" value="1"/>
</dbReference>
<dbReference type="FunFam" id="3.30.565.10:FF:000006">
    <property type="entry name" value="Sensor histidine kinase WalK"/>
    <property type="match status" value="1"/>
</dbReference>
<comment type="subcellular location">
    <subcellularLocation>
        <location evidence="2">Membrane</location>
    </subcellularLocation>
</comment>
<keyword evidence="8 11" id="KW-1133">Transmembrane helix</keyword>
<keyword evidence="10 11" id="KW-0472">Membrane</keyword>
<dbReference type="Proteomes" id="UP000539642">
    <property type="component" value="Unassembled WGS sequence"/>
</dbReference>
<dbReference type="InterPro" id="IPR003660">
    <property type="entry name" value="HAMP_dom"/>
</dbReference>
<gene>
    <name evidence="14" type="ORF">HNQ81_000911</name>
</gene>
<dbReference type="PROSITE" id="PS50109">
    <property type="entry name" value="HIS_KIN"/>
    <property type="match status" value="1"/>
</dbReference>
<dbReference type="PROSITE" id="PS50885">
    <property type="entry name" value="HAMP"/>
    <property type="match status" value="1"/>
</dbReference>
<dbReference type="InterPro" id="IPR036890">
    <property type="entry name" value="HATPase_C_sf"/>
</dbReference>
<evidence type="ECO:0000256" key="8">
    <source>
        <dbReference type="ARBA" id="ARBA00022989"/>
    </source>
</evidence>
<dbReference type="RefSeq" id="WP_183348737.1">
    <property type="nucleotide sequence ID" value="NZ_JACHEO010000003.1"/>
</dbReference>
<evidence type="ECO:0000256" key="4">
    <source>
        <dbReference type="ARBA" id="ARBA00022553"/>
    </source>
</evidence>
<dbReference type="Gene3D" id="3.30.565.10">
    <property type="entry name" value="Histidine kinase-like ATPase, C-terminal domain"/>
    <property type="match status" value="1"/>
</dbReference>
<keyword evidence="15" id="KW-1185">Reference proteome</keyword>
<protein>
    <recommendedName>
        <fullName evidence="3">histidine kinase</fullName>
        <ecNumber evidence="3">2.7.13.3</ecNumber>
    </recommendedName>
</protein>
<keyword evidence="4" id="KW-0597">Phosphoprotein</keyword>